<keyword evidence="1 3" id="KW-0929">Antimicrobial</keyword>
<organism evidence="5 6">
    <name type="scientific">Aureimonas populi</name>
    <dbReference type="NCBI Taxonomy" id="1701758"/>
    <lineage>
        <taxon>Bacteria</taxon>
        <taxon>Pseudomonadati</taxon>
        <taxon>Pseudomonadota</taxon>
        <taxon>Alphaproteobacteria</taxon>
        <taxon>Hyphomicrobiales</taxon>
        <taxon>Aurantimonadaceae</taxon>
        <taxon>Aureimonas</taxon>
    </lineage>
</organism>
<evidence type="ECO:0000256" key="3">
    <source>
        <dbReference type="RuleBase" id="RU003788"/>
    </source>
</evidence>
<dbReference type="SUPFAM" id="SSF53955">
    <property type="entry name" value="Lysozyme-like"/>
    <property type="match status" value="1"/>
</dbReference>
<proteinExistence type="inferred from homology"/>
<keyword evidence="2 3" id="KW-0081">Bacteriolytic enzyme</keyword>
<evidence type="ECO:0000313" key="6">
    <source>
        <dbReference type="Proteomes" id="UP001597371"/>
    </source>
</evidence>
<evidence type="ECO:0000256" key="2">
    <source>
        <dbReference type="ARBA" id="ARBA00022638"/>
    </source>
</evidence>
<keyword evidence="3" id="KW-0378">Hydrolase</keyword>
<name>A0ABW5CF95_9HYPH</name>
<protein>
    <recommendedName>
        <fullName evidence="3">Lysozyme</fullName>
        <ecNumber evidence="3">3.2.1.17</ecNumber>
    </recommendedName>
</protein>
<evidence type="ECO:0000313" key="5">
    <source>
        <dbReference type="EMBL" id="MFD2235924.1"/>
    </source>
</evidence>
<keyword evidence="3" id="KW-0326">Glycosidase</keyword>
<dbReference type="InterPro" id="IPR023346">
    <property type="entry name" value="Lysozyme-like_dom_sf"/>
</dbReference>
<dbReference type="Gene3D" id="1.10.530.40">
    <property type="match status" value="1"/>
</dbReference>
<keyword evidence="6" id="KW-1185">Reference proteome</keyword>
<comment type="similarity">
    <text evidence="3">Belongs to the glycosyl hydrolase 24 family.</text>
</comment>
<dbReference type="Pfam" id="PF00959">
    <property type="entry name" value="Phage_lysozyme"/>
    <property type="match status" value="1"/>
</dbReference>
<accession>A0ABW5CF95</accession>
<feature type="region of interest" description="Disordered" evidence="4">
    <location>
        <begin position="187"/>
        <end position="207"/>
    </location>
</feature>
<comment type="catalytic activity">
    <reaction evidence="3">
        <text>Hydrolysis of (1-&gt;4)-beta-linkages between N-acetylmuramic acid and N-acetyl-D-glucosamine residues in a peptidoglycan and between N-acetyl-D-glucosamine residues in chitodextrins.</text>
        <dbReference type="EC" id="3.2.1.17"/>
    </reaction>
</comment>
<dbReference type="InterPro" id="IPR002196">
    <property type="entry name" value="Glyco_hydro_24"/>
</dbReference>
<dbReference type="RefSeq" id="WP_209736128.1">
    <property type="nucleotide sequence ID" value="NZ_CP072611.1"/>
</dbReference>
<dbReference type="Proteomes" id="UP001597371">
    <property type="component" value="Unassembled WGS sequence"/>
</dbReference>
<evidence type="ECO:0000256" key="4">
    <source>
        <dbReference type="SAM" id="MobiDB-lite"/>
    </source>
</evidence>
<dbReference type="PANTHER" id="PTHR38107:SF3">
    <property type="entry name" value="LYSOZYME RRRD-RELATED"/>
    <property type="match status" value="1"/>
</dbReference>
<dbReference type="InterPro" id="IPR051018">
    <property type="entry name" value="Bacteriophage_GH24"/>
</dbReference>
<feature type="compositionally biased region" description="Pro residues" evidence="4">
    <location>
        <begin position="193"/>
        <end position="207"/>
    </location>
</feature>
<dbReference type="EC" id="3.2.1.17" evidence="3"/>
<reference evidence="6" key="1">
    <citation type="journal article" date="2019" name="Int. J. Syst. Evol. Microbiol.">
        <title>The Global Catalogue of Microorganisms (GCM) 10K type strain sequencing project: providing services to taxonomists for standard genome sequencing and annotation.</title>
        <authorList>
            <consortium name="The Broad Institute Genomics Platform"/>
            <consortium name="The Broad Institute Genome Sequencing Center for Infectious Disease"/>
            <person name="Wu L."/>
            <person name="Ma J."/>
        </authorList>
    </citation>
    <scope>NUCLEOTIDE SEQUENCE [LARGE SCALE GENOMIC DNA]</scope>
    <source>
        <strain evidence="6">ZS-35-S2</strain>
    </source>
</reference>
<comment type="caution">
    <text evidence="5">The sequence shown here is derived from an EMBL/GenBank/DDBJ whole genome shotgun (WGS) entry which is preliminary data.</text>
</comment>
<gene>
    <name evidence="5" type="ORF">ACFSKQ_00410</name>
</gene>
<dbReference type="PANTHER" id="PTHR38107">
    <property type="match status" value="1"/>
</dbReference>
<evidence type="ECO:0000256" key="1">
    <source>
        <dbReference type="ARBA" id="ARBA00022529"/>
    </source>
</evidence>
<dbReference type="EMBL" id="JBHUIJ010000002">
    <property type="protein sequence ID" value="MFD2235924.1"/>
    <property type="molecule type" value="Genomic_DNA"/>
</dbReference>
<dbReference type="InterPro" id="IPR023347">
    <property type="entry name" value="Lysozyme_dom_sf"/>
</dbReference>
<sequence length="230" mass="25383">MATGNPITYRTALEIASHEAIVRQAYKDSVGVWTWSVGLTNATGHNVERYIGKPQTMEHCLRIYVWALEEKYAPAVRKAFAGHTLTEAQFAAALSFHWNTGAISRASWVRLWKEGKIAEAKKAFMDWSRPAEIVPRRQKERDLFFDGKWSNNGTITEYTRVAASGTPVWSSAMRVNIEADLRVALGQGGAEPAPTPAEPTPEPPAPARTPAAILAEIRVLQDELETLIGA</sequence>